<dbReference type="EMBL" id="JEMB01003564">
    <property type="protein sequence ID" value="KYF70731.1"/>
    <property type="molecule type" value="Genomic_DNA"/>
</dbReference>
<proteinExistence type="predicted"/>
<feature type="chain" id="PRO_5007567226" description="F5/8 type C domain-containing protein" evidence="1">
    <location>
        <begin position="30"/>
        <end position="380"/>
    </location>
</feature>
<dbReference type="Proteomes" id="UP000075635">
    <property type="component" value="Unassembled WGS sequence"/>
</dbReference>
<evidence type="ECO:0000313" key="2">
    <source>
        <dbReference type="EMBL" id="KYF70731.1"/>
    </source>
</evidence>
<protein>
    <recommendedName>
        <fullName evidence="4">F5/8 type C domain-containing protein</fullName>
    </recommendedName>
</protein>
<dbReference type="AlphaFoldDB" id="A0A150QRX0"/>
<dbReference type="Gene3D" id="2.60.120.260">
    <property type="entry name" value="Galactose-binding domain-like"/>
    <property type="match status" value="1"/>
</dbReference>
<organism evidence="2 3">
    <name type="scientific">Sorangium cellulosum</name>
    <name type="common">Polyangium cellulosum</name>
    <dbReference type="NCBI Taxonomy" id="56"/>
    <lineage>
        <taxon>Bacteria</taxon>
        <taxon>Pseudomonadati</taxon>
        <taxon>Myxococcota</taxon>
        <taxon>Polyangia</taxon>
        <taxon>Polyangiales</taxon>
        <taxon>Polyangiaceae</taxon>
        <taxon>Sorangium</taxon>
    </lineage>
</organism>
<dbReference type="InterPro" id="IPR008979">
    <property type="entry name" value="Galactose-bd-like_sf"/>
</dbReference>
<evidence type="ECO:0000313" key="3">
    <source>
        <dbReference type="Proteomes" id="UP000075635"/>
    </source>
</evidence>
<sequence>MMTCKLRTIKTSWLAMATASVLALGCSGADDVVDELGEQQQSLVCSQRLTQEDRVERGRWMTSTVDYDPATGRANVQTTVSNSRSLVGWTGGVLLVFVNGGGAPLHATDVHTRGVDACAFSCPRESTLNWSHTVPSGVRDSVAGIAIMHAHTPTRRAGFKALKFIAANKPACLLAPPPWDAICQGVVTAAKAADPILMAMTQLEFENEVLQMRVEYLSKTQMFPSCPGAGSSLVPAMTGPTAPSGAVFRSGVYSSTYEAWKAFDADASSMWISETFVTPAVIGYEWPGGLQTVRRYALSFANGSLTSRAPRDWTLEGFNGASWVVVDRRSSETGWAGTDRREYTVQSPGAYSRYRLSFTDDNDTRSGVVVISLSGIEFFG</sequence>
<accession>A0A150QRX0</accession>
<dbReference type="PROSITE" id="PS51257">
    <property type="entry name" value="PROKAR_LIPOPROTEIN"/>
    <property type="match status" value="1"/>
</dbReference>
<dbReference type="SUPFAM" id="SSF49785">
    <property type="entry name" value="Galactose-binding domain-like"/>
    <property type="match status" value="1"/>
</dbReference>
<evidence type="ECO:0008006" key="4">
    <source>
        <dbReference type="Google" id="ProtNLM"/>
    </source>
</evidence>
<name>A0A150QRX0_SORCE</name>
<gene>
    <name evidence="2" type="ORF">BE17_52795</name>
</gene>
<feature type="signal peptide" evidence="1">
    <location>
        <begin position="1"/>
        <end position="29"/>
    </location>
</feature>
<reference evidence="2 3" key="1">
    <citation type="submission" date="2014-02" db="EMBL/GenBank/DDBJ databases">
        <title>The small core and large imbalanced accessory genome model reveals a collaborative survival strategy of Sorangium cellulosum strains in nature.</title>
        <authorList>
            <person name="Han K."/>
            <person name="Peng R."/>
            <person name="Blom J."/>
            <person name="Li Y.-Z."/>
        </authorList>
    </citation>
    <scope>NUCLEOTIDE SEQUENCE [LARGE SCALE GENOMIC DNA]</scope>
    <source>
        <strain evidence="2 3">So0011-07</strain>
    </source>
</reference>
<evidence type="ECO:0000256" key="1">
    <source>
        <dbReference type="SAM" id="SignalP"/>
    </source>
</evidence>
<keyword evidence="1" id="KW-0732">Signal</keyword>
<comment type="caution">
    <text evidence="2">The sequence shown here is derived from an EMBL/GenBank/DDBJ whole genome shotgun (WGS) entry which is preliminary data.</text>
</comment>